<evidence type="ECO:0000313" key="2">
    <source>
        <dbReference type="EMBL" id="CCA85094.1"/>
    </source>
</evidence>
<feature type="compositionally biased region" description="Low complexity" evidence="1">
    <location>
        <begin position="31"/>
        <end position="40"/>
    </location>
</feature>
<name>G3A1J4_9RALS</name>
<dbReference type="EMBL" id="FR854086">
    <property type="protein sequence ID" value="CCA85094.1"/>
    <property type="molecule type" value="Genomic_DNA"/>
</dbReference>
<accession>G3A1J4</accession>
<reference evidence="2" key="1">
    <citation type="journal article" date="2011" name="PLoS ONE">
        <title>Ralstonia syzygii, the Blood Disease Bacterium and some Asian R. solanacearum strains form a single genomic species despite divergent lifestyles.</title>
        <authorList>
            <person name="Remenant B."/>
            <person name="de Cambiaire J.C."/>
            <person name="Cellier G."/>
            <person name="Jacobs J.M."/>
            <person name="Mangenot S."/>
            <person name="Barbe V."/>
            <person name="Lajus A."/>
            <person name="Vallenet D."/>
            <person name="Medigue C."/>
            <person name="Fegan M."/>
            <person name="Allen C."/>
            <person name="Prior P."/>
        </authorList>
    </citation>
    <scope>NUCLEOTIDE SEQUENCE</scope>
    <source>
        <strain evidence="2">R24</strain>
    </source>
</reference>
<feature type="region of interest" description="Disordered" evidence="1">
    <location>
        <begin position="16"/>
        <end position="40"/>
    </location>
</feature>
<reference evidence="2" key="2">
    <citation type="submission" date="2011-04" db="EMBL/GenBank/DDBJ databases">
        <authorList>
            <person name="Genoscope - CEA"/>
        </authorList>
    </citation>
    <scope>NUCLEOTIDE SEQUENCE</scope>
    <source>
        <strain evidence="2">R24</strain>
    </source>
</reference>
<gene>
    <name evidence="2" type="ORF">RALSY_11089</name>
</gene>
<sequence>MRAAIASMAFSGGGNTSLRSGGSATGPRLHSTSSEFVPVKSSSSSIGDIAAQWKDPSIKANQFQLNIAGKTFKADPGMDPNGVPVFDGVSNQKVKDCAWQLMQSVGAKDFPAPVTQGGITRYTFKDPDTGASITLRDFSSSASSTGAKWAIDINKHPDFAMSGGKISKAELKFK</sequence>
<dbReference type="AlphaFoldDB" id="G3A1J4"/>
<proteinExistence type="predicted"/>
<evidence type="ECO:0000256" key="1">
    <source>
        <dbReference type="SAM" id="MobiDB-lite"/>
    </source>
</evidence>
<protein>
    <submittedName>
        <fullName evidence="2">Uncharacterized protein</fullName>
    </submittedName>
</protein>
<organism evidence="2">
    <name type="scientific">Ralstonia syzygii R24</name>
    <dbReference type="NCBI Taxonomy" id="907261"/>
    <lineage>
        <taxon>Bacteria</taxon>
        <taxon>Pseudomonadati</taxon>
        <taxon>Pseudomonadota</taxon>
        <taxon>Betaproteobacteria</taxon>
        <taxon>Burkholderiales</taxon>
        <taxon>Burkholderiaceae</taxon>
        <taxon>Ralstonia</taxon>
        <taxon>Ralstonia solanacearum species complex</taxon>
    </lineage>
</organism>